<gene>
    <name evidence="7" type="primary">hrpA</name>
    <name evidence="7" type="ORF">KDX31_11580</name>
</gene>
<protein>
    <submittedName>
        <fullName evidence="7">ATP-dependent RNA helicase HrpA</fullName>
        <ecNumber evidence="7">3.6.4.13</ecNumber>
    </submittedName>
</protein>
<dbReference type="Pfam" id="PF07717">
    <property type="entry name" value="OB_NTP_bind"/>
    <property type="match status" value="1"/>
</dbReference>
<dbReference type="GO" id="GO:0016787">
    <property type="term" value="F:hydrolase activity"/>
    <property type="evidence" value="ECO:0007669"/>
    <property type="project" value="UniProtKB-KW"/>
</dbReference>
<dbReference type="InterPro" id="IPR007502">
    <property type="entry name" value="Helicase-assoc_dom"/>
</dbReference>
<keyword evidence="2 7" id="KW-0378">Hydrolase</keyword>
<keyword evidence="4" id="KW-0067">ATP-binding</keyword>
<dbReference type="InterPro" id="IPR027417">
    <property type="entry name" value="P-loop_NTPase"/>
</dbReference>
<name>A0ABY5GSX3_9GAMM</name>
<dbReference type="InterPro" id="IPR010222">
    <property type="entry name" value="RNA_helicase_HrpA"/>
</dbReference>
<evidence type="ECO:0000313" key="8">
    <source>
        <dbReference type="Proteomes" id="UP001059950"/>
    </source>
</evidence>
<keyword evidence="1" id="KW-0547">Nucleotide-binding</keyword>
<sequence length="1311" mass="149807">MTSTIKQLYTRLDNCLIADRFSIRKKIQLLQRRLKDTKPSDKLQDEVEALLLRSEEKVAKRTYSLPVSYPDLPVSARREEIAKAISEHQVVVIAGETGSGKTTQLPKICLELGLGRVGLIGHTQPRRLAARTVANRIAEELQTSLGSTVGYQVRFTEQVAENTLVKLMTDGILLAETQNDRYLERYEVLIIDEAHERSLNIDFLLGYLHRILHKRPDLKVIITSATIDLERFSKHFNDAPVIEVSGRTYPVELHYRPLEELDESSDKSIPEGIVCATEELIQLERKKGISGAGDILVFLSGEREIREAAEYLRKAAQQGRVKHIEVMPLYARLSVAEQNKIFSSARGAGRRIVLSTNVAETSLTVPGIRYVIDPGMARISRYSYRSKVQRLPVEPVSQASANQRKGRCGRVAEGICIRLYSEEDFNARPEFTDAEIRRTNLAAVILQMLNLRLGAIDEFPFIDPPDSRYINDGFNLLQELGAVDDKRTLTKLGRQLSRLPVDPKIGRMLLAAVDNGCLKEMIIIASALSVQDPRERPMDKQQAADQKHREYADEESDFVTLVNLWNLYEEQRQALTQNQLRKYCQKQFLSFMRMREWRDVHRQLHLICRNLNYKENAQPAGYDPLHRSLLAGLLGNMGFKQENKEYLGARNRRFSIFPGSMLYKKAPKWIMAAELVETSRLYARMVARVDPLWAESLAGHLVKRSYLEPHWEKKKAQVVAQEQVTLYGLIIVPGRTVHYGSIDPKVSQQIFIRSALVEGQFSTQGPFFSHNRNLLTSIENLEAKTRRRDLLVDEDTLAEFYASRLEQHNGADPGTWVVNGAGFEQWRKQVEQQNPKILFMQEEDLLQRSAEHVTRASYPEQIVLNGAKLKLSYNFEPGAKDDGVTLKAPLVLLNQIPEERLEWLVPGMLKEKCVALLKGLPKSLRKNFVPIPDYVDAFIDAAVFAEGSLNEALALHLKRMTGVRISRDDLDAVNLDDHYRVNLRLTGEKGNTVTEGRDLQRLQQNFGQQAHQALTQAPSESWGRKGITGWDFGDLPESIKLKQAGGLELEVYPGLQDCGDSVELKVFEDRAMAAKQNRLGLARLLMLQLSEQIRFVKSRLPGFQQTAIFLAKIENRNQLHEQCLLSAVAATFLGEGVTIRSEQAFSDQLNRYRSEFCQQAEQQAVLLGEIAKKYHSIQKQLSGSVNLQAVTILADIRQQLDGLVFKGFLIEVPFQQLQQYPRYLKGIELRLEKYQRELPRQRMLSEQLQQLTRQYRGQLELDSKHNRYNDSLDEYRWMLEEYRISLFAQQLGTRTTVSEKRLKQQWQQLEL</sequence>
<reference evidence="7" key="1">
    <citation type="submission" date="2021-04" db="EMBL/GenBank/DDBJ databases">
        <title>Oceanospirillales bacteria with DddD are important DMSP degraders in coastal seawater.</title>
        <authorList>
            <person name="Liu J."/>
        </authorList>
    </citation>
    <scope>NUCLEOTIDE SEQUENCE</scope>
    <source>
        <strain evidence="7">GY6</strain>
    </source>
</reference>
<dbReference type="SMART" id="SM00847">
    <property type="entry name" value="HA2"/>
    <property type="match status" value="1"/>
</dbReference>
<dbReference type="Pfam" id="PF00271">
    <property type="entry name" value="Helicase_C"/>
    <property type="match status" value="1"/>
</dbReference>
<dbReference type="InterPro" id="IPR048333">
    <property type="entry name" value="HA2_WH"/>
</dbReference>
<evidence type="ECO:0000256" key="4">
    <source>
        <dbReference type="ARBA" id="ARBA00022840"/>
    </source>
</evidence>
<accession>A0ABY5GSX3</accession>
<dbReference type="Gene3D" id="3.40.50.300">
    <property type="entry name" value="P-loop containing nucleotide triphosphate hydrolases"/>
    <property type="match status" value="2"/>
</dbReference>
<dbReference type="InterPro" id="IPR011709">
    <property type="entry name" value="DEAD-box_helicase_OB_fold"/>
</dbReference>
<dbReference type="SMART" id="SM00382">
    <property type="entry name" value="AAA"/>
    <property type="match status" value="1"/>
</dbReference>
<keyword evidence="3 7" id="KW-0347">Helicase</keyword>
<dbReference type="Gene3D" id="1.20.120.1080">
    <property type="match status" value="1"/>
</dbReference>
<feature type="domain" description="Helicase ATP-binding" evidence="5">
    <location>
        <begin position="82"/>
        <end position="245"/>
    </location>
</feature>
<feature type="domain" description="Helicase C-terminal" evidence="6">
    <location>
        <begin position="276"/>
        <end position="452"/>
    </location>
</feature>
<dbReference type="Proteomes" id="UP001059950">
    <property type="component" value="Chromosome"/>
</dbReference>
<dbReference type="CDD" id="cd17989">
    <property type="entry name" value="DEXHc_HrpA"/>
    <property type="match status" value="1"/>
</dbReference>
<dbReference type="SMART" id="SM00490">
    <property type="entry name" value="HELICc"/>
    <property type="match status" value="1"/>
</dbReference>
<dbReference type="InterPro" id="IPR011545">
    <property type="entry name" value="DEAD/DEAH_box_helicase_dom"/>
</dbReference>
<dbReference type="InterPro" id="IPR024590">
    <property type="entry name" value="HrpA_C"/>
</dbReference>
<dbReference type="InterPro" id="IPR014001">
    <property type="entry name" value="Helicase_ATP-bd"/>
</dbReference>
<dbReference type="NCBIfam" id="TIGR01967">
    <property type="entry name" value="DEAH_box_HrpA"/>
    <property type="match status" value="1"/>
</dbReference>
<dbReference type="Pfam" id="PF11898">
    <property type="entry name" value="DUF3418"/>
    <property type="match status" value="1"/>
</dbReference>
<dbReference type="NCBIfam" id="NF008348">
    <property type="entry name" value="PRK11131.1"/>
    <property type="match status" value="1"/>
</dbReference>
<dbReference type="SUPFAM" id="SSF52540">
    <property type="entry name" value="P-loop containing nucleoside triphosphate hydrolases"/>
    <property type="match status" value="1"/>
</dbReference>
<dbReference type="GO" id="GO:0003724">
    <property type="term" value="F:RNA helicase activity"/>
    <property type="evidence" value="ECO:0007669"/>
    <property type="project" value="UniProtKB-EC"/>
</dbReference>
<dbReference type="SMART" id="SM00487">
    <property type="entry name" value="DEXDc"/>
    <property type="match status" value="1"/>
</dbReference>
<dbReference type="EC" id="3.6.4.13" evidence="7"/>
<dbReference type="PROSITE" id="PS51194">
    <property type="entry name" value="HELICASE_CTER"/>
    <property type="match status" value="1"/>
</dbReference>
<evidence type="ECO:0000259" key="6">
    <source>
        <dbReference type="PROSITE" id="PS51194"/>
    </source>
</evidence>
<dbReference type="PROSITE" id="PS51192">
    <property type="entry name" value="HELICASE_ATP_BIND_1"/>
    <property type="match status" value="1"/>
</dbReference>
<dbReference type="PANTHER" id="PTHR18934">
    <property type="entry name" value="ATP-DEPENDENT RNA HELICASE"/>
    <property type="match status" value="1"/>
</dbReference>
<evidence type="ECO:0000256" key="3">
    <source>
        <dbReference type="ARBA" id="ARBA00022806"/>
    </source>
</evidence>
<keyword evidence="8" id="KW-1185">Reference proteome</keyword>
<evidence type="ECO:0000313" key="7">
    <source>
        <dbReference type="EMBL" id="UTW02001.1"/>
    </source>
</evidence>
<dbReference type="InterPro" id="IPR001650">
    <property type="entry name" value="Helicase_C-like"/>
</dbReference>
<dbReference type="EMBL" id="CP073344">
    <property type="protein sequence ID" value="UTW02001.1"/>
    <property type="molecule type" value="Genomic_DNA"/>
</dbReference>
<evidence type="ECO:0000256" key="2">
    <source>
        <dbReference type="ARBA" id="ARBA00022801"/>
    </source>
</evidence>
<evidence type="ECO:0000256" key="1">
    <source>
        <dbReference type="ARBA" id="ARBA00022741"/>
    </source>
</evidence>
<proteinExistence type="predicted"/>
<dbReference type="InterPro" id="IPR003593">
    <property type="entry name" value="AAA+_ATPase"/>
</dbReference>
<dbReference type="Pfam" id="PF00270">
    <property type="entry name" value="DEAD"/>
    <property type="match status" value="1"/>
</dbReference>
<dbReference type="Pfam" id="PF21010">
    <property type="entry name" value="HA2_C"/>
    <property type="match status" value="1"/>
</dbReference>
<dbReference type="PANTHER" id="PTHR18934:SF99">
    <property type="entry name" value="ATP-DEPENDENT RNA HELICASE DHX37-RELATED"/>
    <property type="match status" value="1"/>
</dbReference>
<dbReference type="CDD" id="cd18791">
    <property type="entry name" value="SF2_C_RHA"/>
    <property type="match status" value="1"/>
</dbReference>
<evidence type="ECO:0000259" key="5">
    <source>
        <dbReference type="PROSITE" id="PS51192"/>
    </source>
</evidence>
<dbReference type="Pfam" id="PF04408">
    <property type="entry name" value="WHD_HA2"/>
    <property type="match status" value="1"/>
</dbReference>
<organism evidence="7 8">
    <name type="scientific">Amphritea atlantica</name>
    <dbReference type="NCBI Taxonomy" id="355243"/>
    <lineage>
        <taxon>Bacteria</taxon>
        <taxon>Pseudomonadati</taxon>
        <taxon>Pseudomonadota</taxon>
        <taxon>Gammaproteobacteria</taxon>
        <taxon>Oceanospirillales</taxon>
        <taxon>Oceanospirillaceae</taxon>
        <taxon>Amphritea</taxon>
    </lineage>
</organism>